<accession>A0A1I8ADS7</accession>
<keyword evidence="1" id="KW-1185">Reference proteome</keyword>
<evidence type="ECO:0000313" key="2">
    <source>
        <dbReference type="WBParaSite" id="L893_g4893.t1"/>
    </source>
</evidence>
<name>A0A1I8ADS7_9BILA</name>
<sequence length="128" mass="14074">MNSVATATVCVFADDVRNFECANRLPREGSIGRTTSRSLVAGGDQQHRRRQRRLILLPLPYFPPLSHLSAVREPACLHTCPRRASCSRVAGADRRFVYGRDGLSSPGVKRFAAVSAWKSRGLLLPTSP</sequence>
<evidence type="ECO:0000313" key="1">
    <source>
        <dbReference type="Proteomes" id="UP000095287"/>
    </source>
</evidence>
<dbReference type="WBParaSite" id="L893_g4893.t1">
    <property type="protein sequence ID" value="L893_g4893.t1"/>
    <property type="gene ID" value="L893_g4893"/>
</dbReference>
<reference evidence="2" key="1">
    <citation type="submission" date="2016-11" db="UniProtKB">
        <authorList>
            <consortium name="WormBaseParasite"/>
        </authorList>
    </citation>
    <scope>IDENTIFICATION</scope>
</reference>
<dbReference type="AlphaFoldDB" id="A0A1I8ADS7"/>
<dbReference type="Proteomes" id="UP000095287">
    <property type="component" value="Unplaced"/>
</dbReference>
<protein>
    <submittedName>
        <fullName evidence="2">Uncharacterized protein</fullName>
    </submittedName>
</protein>
<organism evidence="1 2">
    <name type="scientific">Steinernema glaseri</name>
    <dbReference type="NCBI Taxonomy" id="37863"/>
    <lineage>
        <taxon>Eukaryota</taxon>
        <taxon>Metazoa</taxon>
        <taxon>Ecdysozoa</taxon>
        <taxon>Nematoda</taxon>
        <taxon>Chromadorea</taxon>
        <taxon>Rhabditida</taxon>
        <taxon>Tylenchina</taxon>
        <taxon>Panagrolaimomorpha</taxon>
        <taxon>Strongyloidoidea</taxon>
        <taxon>Steinernematidae</taxon>
        <taxon>Steinernema</taxon>
    </lineage>
</organism>
<proteinExistence type="predicted"/>